<gene>
    <name evidence="9" type="ORF">ROHU_025046</name>
</gene>
<dbReference type="Gene3D" id="3.40.50.1100">
    <property type="match status" value="3"/>
</dbReference>
<keyword evidence="11" id="KW-1267">Proteomics identification</keyword>
<evidence type="ECO:0000256" key="4">
    <source>
        <dbReference type="ARBA" id="ARBA00023239"/>
    </source>
</evidence>
<dbReference type="GO" id="GO:0003941">
    <property type="term" value="F:L-serine ammonia-lyase activity"/>
    <property type="evidence" value="ECO:0007669"/>
    <property type="project" value="UniProtKB-EC"/>
</dbReference>
<feature type="domain" description="Tryptophan synthase beta chain-like PALP" evidence="8">
    <location>
        <begin position="28"/>
        <end position="96"/>
    </location>
</feature>
<dbReference type="GO" id="GO:0006567">
    <property type="term" value="P:L-threonine catabolic process"/>
    <property type="evidence" value="ECO:0007669"/>
    <property type="project" value="TreeGrafter"/>
</dbReference>
<evidence type="ECO:0000256" key="2">
    <source>
        <dbReference type="ARBA" id="ARBA00012093"/>
    </source>
</evidence>
<dbReference type="Proteomes" id="UP000290572">
    <property type="component" value="Unassembled WGS sequence"/>
</dbReference>
<dbReference type="PANTHER" id="PTHR48078:SF14">
    <property type="entry name" value="L-SERINE AMMONIA-LYASE"/>
    <property type="match status" value="1"/>
</dbReference>
<dbReference type="PROSITE" id="PS00165">
    <property type="entry name" value="DEHYDRATASE_SER_THR"/>
    <property type="match status" value="1"/>
</dbReference>
<comment type="cofactor">
    <cofactor evidence="1">
        <name>pyridoxal 5'-phosphate</name>
        <dbReference type="ChEBI" id="CHEBI:597326"/>
    </cofactor>
</comment>
<evidence type="ECO:0000256" key="1">
    <source>
        <dbReference type="ARBA" id="ARBA00001933"/>
    </source>
</evidence>
<organism evidence="9 10">
    <name type="scientific">Labeo rohita</name>
    <name type="common">Indian major carp</name>
    <name type="synonym">Cyprinus rohita</name>
    <dbReference type="NCBI Taxonomy" id="84645"/>
    <lineage>
        <taxon>Eukaryota</taxon>
        <taxon>Metazoa</taxon>
        <taxon>Chordata</taxon>
        <taxon>Craniata</taxon>
        <taxon>Vertebrata</taxon>
        <taxon>Euteleostomi</taxon>
        <taxon>Actinopterygii</taxon>
        <taxon>Neopterygii</taxon>
        <taxon>Teleostei</taxon>
        <taxon>Ostariophysi</taxon>
        <taxon>Cypriniformes</taxon>
        <taxon>Cyprinidae</taxon>
        <taxon>Labeoninae</taxon>
        <taxon>Labeonini</taxon>
        <taxon>Labeo</taxon>
    </lineage>
</organism>
<protein>
    <recommendedName>
        <fullName evidence="2">L-serine ammonia-lyase</fullName>
        <ecNumber evidence="2">4.3.1.17</ecNumber>
    </recommendedName>
    <alternativeName>
        <fullName evidence="5">L-serine deaminase</fullName>
    </alternativeName>
    <alternativeName>
        <fullName evidence="6">L-threonine dehydratase</fullName>
    </alternativeName>
</protein>
<dbReference type="GO" id="GO:0030170">
    <property type="term" value="F:pyridoxal phosphate binding"/>
    <property type="evidence" value="ECO:0007669"/>
    <property type="project" value="InterPro"/>
</dbReference>
<dbReference type="InterPro" id="IPR001926">
    <property type="entry name" value="TrpB-like_PALP"/>
</dbReference>
<accession>A0A498MJI7</accession>
<evidence type="ECO:0000256" key="5">
    <source>
        <dbReference type="ARBA" id="ARBA00041766"/>
    </source>
</evidence>
<evidence type="ECO:0007829" key="11">
    <source>
        <dbReference type="PeptideAtlas" id="A0A498MJI7"/>
    </source>
</evidence>
<keyword evidence="3" id="KW-0663">Pyridoxal phosphate</keyword>
<dbReference type="PANTHER" id="PTHR48078">
    <property type="entry name" value="THREONINE DEHYDRATASE, MITOCHONDRIAL-RELATED"/>
    <property type="match status" value="1"/>
</dbReference>
<evidence type="ECO:0000256" key="7">
    <source>
        <dbReference type="ARBA" id="ARBA00049406"/>
    </source>
</evidence>
<dbReference type="AlphaFoldDB" id="A0A498MJI7"/>
<proteinExistence type="evidence at protein level"/>
<dbReference type="EMBL" id="QBIY01012645">
    <property type="protein sequence ID" value="RXN20370.1"/>
    <property type="molecule type" value="Genomic_DNA"/>
</dbReference>
<dbReference type="GO" id="GO:0004794">
    <property type="term" value="F:threonine deaminase activity"/>
    <property type="evidence" value="ECO:0007669"/>
    <property type="project" value="TreeGrafter"/>
</dbReference>
<keyword evidence="4" id="KW-0456">Lyase</keyword>
<sequence length="205" mass="22182">MGDVSADNITIEMLKEAHETVRCSPLDVINTPIIRWCQTTLPLNTSSNIHIKLENMQRTGSFKIRGVANQFAKRLKGGHFVTMSAGNYGKSFAYASCTMYKSFIEKKPVGMDAKSIASGLAPPFAGSLPYELCQKYVENIVLVTDEEIKSAVSTLYKAGLVVEPSGTAAFAAIMNEKIPDINGKNVVVILSGGNIGKDELSNFPD</sequence>
<dbReference type="STRING" id="84645.A0A498MJI7"/>
<dbReference type="EC" id="4.3.1.17" evidence="2"/>
<reference evidence="9 10" key="1">
    <citation type="submission" date="2018-03" db="EMBL/GenBank/DDBJ databases">
        <title>Draft genome sequence of Rohu Carp (Labeo rohita).</title>
        <authorList>
            <person name="Das P."/>
            <person name="Kushwaha B."/>
            <person name="Joshi C.G."/>
            <person name="Kumar D."/>
            <person name="Nagpure N.S."/>
            <person name="Sahoo L."/>
            <person name="Das S.P."/>
            <person name="Bit A."/>
            <person name="Patnaik S."/>
            <person name="Meher P.K."/>
            <person name="Jayasankar P."/>
            <person name="Koringa P.G."/>
            <person name="Patel N.V."/>
            <person name="Hinsu A.T."/>
            <person name="Kumar R."/>
            <person name="Pandey M."/>
            <person name="Agarwal S."/>
            <person name="Srivastava S."/>
            <person name="Singh M."/>
            <person name="Iquebal M.A."/>
            <person name="Jaiswal S."/>
            <person name="Angadi U.B."/>
            <person name="Kumar N."/>
            <person name="Raza M."/>
            <person name="Shah T.M."/>
            <person name="Rai A."/>
            <person name="Jena J.K."/>
        </authorList>
    </citation>
    <scope>NUCLEOTIDE SEQUENCE [LARGE SCALE GENOMIC DNA]</scope>
    <source>
        <strain evidence="9">DASCIFA01</strain>
        <tissue evidence="9">Testis</tissue>
    </source>
</reference>
<comment type="catalytic activity">
    <reaction evidence="7">
        <text>L-serine = pyruvate + NH4(+)</text>
        <dbReference type="Rhea" id="RHEA:19169"/>
        <dbReference type="ChEBI" id="CHEBI:15361"/>
        <dbReference type="ChEBI" id="CHEBI:28938"/>
        <dbReference type="ChEBI" id="CHEBI:33384"/>
        <dbReference type="EC" id="4.3.1.17"/>
    </reaction>
</comment>
<evidence type="ECO:0000313" key="10">
    <source>
        <dbReference type="Proteomes" id="UP000290572"/>
    </source>
</evidence>
<evidence type="ECO:0000259" key="8">
    <source>
        <dbReference type="Pfam" id="PF00291"/>
    </source>
</evidence>
<feature type="domain" description="Tryptophan synthase beta chain-like PALP" evidence="8">
    <location>
        <begin position="98"/>
        <end position="192"/>
    </location>
</feature>
<dbReference type="SUPFAM" id="SSF53686">
    <property type="entry name" value="Tryptophan synthase beta subunit-like PLP-dependent enzymes"/>
    <property type="match status" value="1"/>
</dbReference>
<evidence type="ECO:0000256" key="6">
    <source>
        <dbReference type="ARBA" id="ARBA00042605"/>
    </source>
</evidence>
<evidence type="ECO:0000256" key="3">
    <source>
        <dbReference type="ARBA" id="ARBA00022898"/>
    </source>
</evidence>
<dbReference type="InterPro" id="IPR050147">
    <property type="entry name" value="Ser/Thr_Dehydratase"/>
</dbReference>
<dbReference type="InterPro" id="IPR000634">
    <property type="entry name" value="Ser/Thr_deHydtase_PyrdxlP-BS"/>
</dbReference>
<name>A0A498MJI7_LABRO</name>
<dbReference type="Pfam" id="PF00291">
    <property type="entry name" value="PALP"/>
    <property type="match status" value="2"/>
</dbReference>
<comment type="caution">
    <text evidence="9">The sequence shown here is derived from an EMBL/GenBank/DDBJ whole genome shotgun (WGS) entry which is preliminary data.</text>
</comment>
<dbReference type="GO" id="GO:0009097">
    <property type="term" value="P:isoleucine biosynthetic process"/>
    <property type="evidence" value="ECO:0007669"/>
    <property type="project" value="TreeGrafter"/>
</dbReference>
<dbReference type="InterPro" id="IPR036052">
    <property type="entry name" value="TrpB-like_PALP_sf"/>
</dbReference>
<keyword evidence="10" id="KW-1185">Reference proteome</keyword>
<dbReference type="GO" id="GO:0006565">
    <property type="term" value="P:L-serine catabolic process"/>
    <property type="evidence" value="ECO:0007669"/>
    <property type="project" value="TreeGrafter"/>
</dbReference>
<evidence type="ECO:0000313" key="9">
    <source>
        <dbReference type="EMBL" id="RXN20370.1"/>
    </source>
</evidence>